<feature type="domain" description="RecX second three-helical" evidence="7">
    <location>
        <begin position="75"/>
        <end position="115"/>
    </location>
</feature>
<accession>A0ABU2M622</accession>
<sequence>MREPDAPPDGDDGPDAASASGGEKALNRARTLALRMLAHKPRTAAQLETGLLRRGHAEEVVTAIVEECTAAGLVDDTAFSRAWVSSRHHGRGLSRNALTRELRTRGVDEDTVREAVAELSDDDEDEAARALARRSLAGSRGRERDTRVRRAVGVLARKGYGGGLAYRVVREELEAEGVETDPEFPGP</sequence>
<organism evidence="9 10">
    <name type="scientific">Nocardiopsis lambiniae</name>
    <dbReference type="NCBI Taxonomy" id="3075539"/>
    <lineage>
        <taxon>Bacteria</taxon>
        <taxon>Bacillati</taxon>
        <taxon>Actinomycetota</taxon>
        <taxon>Actinomycetes</taxon>
        <taxon>Streptosporangiales</taxon>
        <taxon>Nocardiopsidaceae</taxon>
        <taxon>Nocardiopsis</taxon>
    </lineage>
</organism>
<evidence type="ECO:0000256" key="2">
    <source>
        <dbReference type="ARBA" id="ARBA00009695"/>
    </source>
</evidence>
<evidence type="ECO:0000256" key="3">
    <source>
        <dbReference type="ARBA" id="ARBA00018111"/>
    </source>
</evidence>
<dbReference type="EMBL" id="JAVREP010000001">
    <property type="protein sequence ID" value="MDT0327456.1"/>
    <property type="molecule type" value="Genomic_DNA"/>
</dbReference>
<comment type="subcellular location">
    <subcellularLocation>
        <location evidence="1 5">Cytoplasm</location>
    </subcellularLocation>
</comment>
<comment type="function">
    <text evidence="5">Modulates RecA activity.</text>
</comment>
<comment type="caution">
    <text evidence="9">The sequence shown here is derived from an EMBL/GenBank/DDBJ whole genome shotgun (WGS) entry which is preliminary data.</text>
</comment>
<keyword evidence="10" id="KW-1185">Reference proteome</keyword>
<dbReference type="PANTHER" id="PTHR33602">
    <property type="entry name" value="REGULATORY PROTEIN RECX FAMILY PROTEIN"/>
    <property type="match status" value="1"/>
</dbReference>
<dbReference type="Proteomes" id="UP001183390">
    <property type="component" value="Unassembled WGS sequence"/>
</dbReference>
<evidence type="ECO:0000313" key="9">
    <source>
        <dbReference type="EMBL" id="MDT0327456.1"/>
    </source>
</evidence>
<protein>
    <recommendedName>
        <fullName evidence="3 5">Regulatory protein RecX</fullName>
    </recommendedName>
</protein>
<feature type="region of interest" description="Disordered" evidence="6">
    <location>
        <begin position="1"/>
        <end position="25"/>
    </location>
</feature>
<evidence type="ECO:0000259" key="8">
    <source>
        <dbReference type="Pfam" id="PF21982"/>
    </source>
</evidence>
<keyword evidence="4 5" id="KW-0963">Cytoplasm</keyword>
<evidence type="ECO:0000313" key="10">
    <source>
        <dbReference type="Proteomes" id="UP001183390"/>
    </source>
</evidence>
<dbReference type="InterPro" id="IPR003783">
    <property type="entry name" value="Regulatory_RecX"/>
</dbReference>
<name>A0ABU2M622_9ACTN</name>
<evidence type="ECO:0000259" key="7">
    <source>
        <dbReference type="Pfam" id="PF02631"/>
    </source>
</evidence>
<dbReference type="InterPro" id="IPR036388">
    <property type="entry name" value="WH-like_DNA-bd_sf"/>
</dbReference>
<evidence type="ECO:0000256" key="5">
    <source>
        <dbReference type="HAMAP-Rule" id="MF_01114"/>
    </source>
</evidence>
<dbReference type="HAMAP" id="MF_01114">
    <property type="entry name" value="RecX"/>
    <property type="match status" value="1"/>
</dbReference>
<dbReference type="RefSeq" id="WP_311510227.1">
    <property type="nucleotide sequence ID" value="NZ_JAVREP010000001.1"/>
</dbReference>
<dbReference type="Pfam" id="PF21982">
    <property type="entry name" value="RecX_HTH1"/>
    <property type="match status" value="1"/>
</dbReference>
<feature type="compositionally biased region" description="Acidic residues" evidence="6">
    <location>
        <begin position="1"/>
        <end position="14"/>
    </location>
</feature>
<evidence type="ECO:0000256" key="4">
    <source>
        <dbReference type="ARBA" id="ARBA00022490"/>
    </source>
</evidence>
<dbReference type="PANTHER" id="PTHR33602:SF1">
    <property type="entry name" value="REGULATORY PROTEIN RECX FAMILY PROTEIN"/>
    <property type="match status" value="1"/>
</dbReference>
<dbReference type="Gene3D" id="1.10.10.10">
    <property type="entry name" value="Winged helix-like DNA-binding domain superfamily/Winged helix DNA-binding domain"/>
    <property type="match status" value="2"/>
</dbReference>
<proteinExistence type="inferred from homology"/>
<evidence type="ECO:0000256" key="6">
    <source>
        <dbReference type="SAM" id="MobiDB-lite"/>
    </source>
</evidence>
<dbReference type="InterPro" id="IPR053924">
    <property type="entry name" value="RecX_HTH_2nd"/>
</dbReference>
<comment type="similarity">
    <text evidence="2 5">Belongs to the RecX family.</text>
</comment>
<evidence type="ECO:0000256" key="1">
    <source>
        <dbReference type="ARBA" id="ARBA00004496"/>
    </source>
</evidence>
<reference evidence="10" key="1">
    <citation type="submission" date="2023-07" db="EMBL/GenBank/DDBJ databases">
        <title>30 novel species of actinomycetes from the DSMZ collection.</title>
        <authorList>
            <person name="Nouioui I."/>
        </authorList>
    </citation>
    <scope>NUCLEOTIDE SEQUENCE [LARGE SCALE GENOMIC DNA]</scope>
    <source>
        <strain evidence="10">DSM 44743</strain>
    </source>
</reference>
<gene>
    <name evidence="5" type="primary">recX</name>
    <name evidence="9" type="ORF">RM479_03435</name>
</gene>
<dbReference type="Pfam" id="PF02631">
    <property type="entry name" value="RecX_HTH2"/>
    <property type="match status" value="1"/>
</dbReference>
<feature type="domain" description="RecX first three-helical" evidence="8">
    <location>
        <begin position="29"/>
        <end position="68"/>
    </location>
</feature>
<dbReference type="InterPro" id="IPR053926">
    <property type="entry name" value="RecX_HTH_1st"/>
</dbReference>